<sequence>MVLDFFRRSQPSQLRKNQFATLLLEFKEIQHWVNWEGRYMSSRELKKEYGIKRPLFLLISQWENENPLSFEEAKELFAKELGLSDQERKEA</sequence>
<dbReference type="RefSeq" id="WP_181735469.1">
    <property type="nucleotide sequence ID" value="NZ_JACEIP010000045.1"/>
</dbReference>
<dbReference type="Proteomes" id="UP000530514">
    <property type="component" value="Unassembled WGS sequence"/>
</dbReference>
<evidence type="ECO:0000313" key="1">
    <source>
        <dbReference type="EMBL" id="MBA4544548.1"/>
    </source>
</evidence>
<comment type="caution">
    <text evidence="1">The sequence shown here is derived from an EMBL/GenBank/DDBJ whole genome shotgun (WGS) entry which is preliminary data.</text>
</comment>
<reference evidence="1 2" key="1">
    <citation type="submission" date="2020-07" db="EMBL/GenBank/DDBJ databases">
        <authorList>
            <person name="Feng H."/>
        </authorList>
    </citation>
    <scope>NUCLEOTIDE SEQUENCE [LARGE SCALE GENOMIC DNA]</scope>
    <source>
        <strain evidence="2">s-11</strain>
    </source>
</reference>
<dbReference type="EMBL" id="JACEIP010000045">
    <property type="protein sequence ID" value="MBA4544548.1"/>
    <property type="molecule type" value="Genomic_DNA"/>
</dbReference>
<keyword evidence="2" id="KW-1185">Reference proteome</keyword>
<proteinExistence type="predicted"/>
<organism evidence="1 2">
    <name type="scientific">Thermoactinomyces daqus</name>
    <dbReference type="NCBI Taxonomy" id="1329516"/>
    <lineage>
        <taxon>Bacteria</taxon>
        <taxon>Bacillati</taxon>
        <taxon>Bacillota</taxon>
        <taxon>Bacilli</taxon>
        <taxon>Bacillales</taxon>
        <taxon>Thermoactinomycetaceae</taxon>
        <taxon>Thermoactinomyces</taxon>
    </lineage>
</organism>
<dbReference type="AlphaFoldDB" id="A0A7W1XDD5"/>
<name>A0A7W1XDD5_9BACL</name>
<gene>
    <name evidence="1" type="ORF">H1164_17095</name>
</gene>
<accession>A0A7W1XDD5</accession>
<evidence type="ECO:0000313" key="2">
    <source>
        <dbReference type="Proteomes" id="UP000530514"/>
    </source>
</evidence>
<protein>
    <submittedName>
        <fullName evidence="1">Uncharacterized protein</fullName>
    </submittedName>
</protein>